<feature type="transmembrane region" description="Helical" evidence="6">
    <location>
        <begin position="237"/>
        <end position="258"/>
    </location>
</feature>
<keyword evidence="5 6" id="KW-0472">Membrane</keyword>
<proteinExistence type="predicted"/>
<dbReference type="PANTHER" id="PTHR43124">
    <property type="entry name" value="PURINE EFFLUX PUMP PBUE"/>
    <property type="match status" value="1"/>
</dbReference>
<evidence type="ECO:0000256" key="5">
    <source>
        <dbReference type="ARBA" id="ARBA00023136"/>
    </source>
</evidence>
<dbReference type="EMBL" id="ABLOJW010000005">
    <property type="protein sequence ID" value="EKT4091764.1"/>
    <property type="molecule type" value="Genomic_DNA"/>
</dbReference>
<dbReference type="InterPro" id="IPR011701">
    <property type="entry name" value="MFS"/>
</dbReference>
<feature type="transmembrane region" description="Helical" evidence="6">
    <location>
        <begin position="321"/>
        <end position="339"/>
    </location>
</feature>
<sequence>MPRRLLLLTIALLMFPQLAQTLYSPALASLAERFALPPSAASQAMSLYLFGFAAGVLLWGRLADRIGRRPALLCGLGVFAVAALGGLMARSFGQVLLVQALAAVGAAAASVVTQTVLRDRLRGPALAQAFSWIGMALALSPAIGLALGTLLVAANGYAGVQAGLLVVVALLMAGCTWGLRESRAAEGVHTPLLPLLRQLLRDRWIWSQALLVMAFNVAMYSWYALGPFVFARQHWPATWFGASGAVLALGSALGAWGNGRLLRAGVAATTRIRIAAGLVLTGGLLATLLHDHPALVAAMVPVVTGFGLAIPNVLGQALRGYPHCLGSAGALFGLLYYLLIGAAMALVGTLQLLAPTLIACGLLALWLQRDRPVDSGRPGCRS</sequence>
<evidence type="ECO:0000256" key="4">
    <source>
        <dbReference type="ARBA" id="ARBA00022989"/>
    </source>
</evidence>
<evidence type="ECO:0000313" key="9">
    <source>
        <dbReference type="Proteomes" id="UP001218208"/>
    </source>
</evidence>
<dbReference type="GO" id="GO:0005886">
    <property type="term" value="C:plasma membrane"/>
    <property type="evidence" value="ECO:0007669"/>
    <property type="project" value="UniProtKB-SubCell"/>
</dbReference>
<keyword evidence="3 6" id="KW-0812">Transmembrane</keyword>
<evidence type="ECO:0000256" key="6">
    <source>
        <dbReference type="SAM" id="Phobius"/>
    </source>
</evidence>
<comment type="subcellular location">
    <subcellularLocation>
        <location evidence="1">Cell membrane</location>
        <topology evidence="1">Multi-pass membrane protein</topology>
    </subcellularLocation>
</comment>
<evidence type="ECO:0000256" key="3">
    <source>
        <dbReference type="ARBA" id="ARBA00022692"/>
    </source>
</evidence>
<dbReference type="InterPro" id="IPR036259">
    <property type="entry name" value="MFS_trans_sf"/>
</dbReference>
<feature type="transmembrane region" description="Helical" evidence="6">
    <location>
        <begin position="270"/>
        <end position="289"/>
    </location>
</feature>
<feature type="transmembrane region" description="Helical" evidence="6">
    <location>
        <begin position="129"/>
        <end position="154"/>
    </location>
</feature>
<dbReference type="PROSITE" id="PS50850">
    <property type="entry name" value="MFS"/>
    <property type="match status" value="1"/>
</dbReference>
<dbReference type="SUPFAM" id="SSF103473">
    <property type="entry name" value="MFS general substrate transporter"/>
    <property type="match status" value="1"/>
</dbReference>
<evidence type="ECO:0000313" key="8">
    <source>
        <dbReference type="EMBL" id="EKT4091764.1"/>
    </source>
</evidence>
<feature type="transmembrane region" description="Helical" evidence="6">
    <location>
        <begin position="295"/>
        <end position="314"/>
    </location>
</feature>
<comment type="caution">
    <text evidence="8">The sequence shown here is derived from an EMBL/GenBank/DDBJ whole genome shotgun (WGS) entry which is preliminary data.</text>
</comment>
<feature type="transmembrane region" description="Helical" evidence="6">
    <location>
        <begin position="204"/>
        <end position="225"/>
    </location>
</feature>
<evidence type="ECO:0000256" key="1">
    <source>
        <dbReference type="ARBA" id="ARBA00004651"/>
    </source>
</evidence>
<protein>
    <submittedName>
        <fullName evidence="8">MFS transporter</fullName>
    </submittedName>
</protein>
<gene>
    <name evidence="8" type="ORF">QEG23_001261</name>
</gene>
<dbReference type="PANTHER" id="PTHR43124:SF3">
    <property type="entry name" value="CHLORAMPHENICOL EFFLUX PUMP RV0191"/>
    <property type="match status" value="1"/>
</dbReference>
<dbReference type="InterPro" id="IPR050189">
    <property type="entry name" value="MFS_Efflux_Transporters"/>
</dbReference>
<keyword evidence="2" id="KW-1003">Cell membrane</keyword>
<dbReference type="GO" id="GO:0022857">
    <property type="term" value="F:transmembrane transporter activity"/>
    <property type="evidence" value="ECO:0007669"/>
    <property type="project" value="InterPro"/>
</dbReference>
<name>A0AAI9FUE4_STEMA</name>
<feature type="transmembrane region" description="Helical" evidence="6">
    <location>
        <begin position="45"/>
        <end position="63"/>
    </location>
</feature>
<reference evidence="8" key="1">
    <citation type="submission" date="2022-07" db="EMBL/GenBank/DDBJ databases">
        <authorList>
            <consortium name="DAFM: The Division of Animal and Food Microbiology"/>
        </authorList>
    </citation>
    <scope>NUCLEOTIDE SEQUENCE</scope>
    <source>
        <strain evidence="8">19MO01SH01-2</strain>
    </source>
</reference>
<organism evidence="8 9">
    <name type="scientific">Stenotrophomonas maltophilia</name>
    <name type="common">Pseudomonas maltophilia</name>
    <name type="synonym">Xanthomonas maltophilia</name>
    <dbReference type="NCBI Taxonomy" id="40324"/>
    <lineage>
        <taxon>Bacteria</taxon>
        <taxon>Pseudomonadati</taxon>
        <taxon>Pseudomonadota</taxon>
        <taxon>Gammaproteobacteria</taxon>
        <taxon>Lysobacterales</taxon>
        <taxon>Lysobacteraceae</taxon>
        <taxon>Stenotrophomonas</taxon>
        <taxon>Stenotrophomonas maltophilia group</taxon>
    </lineage>
</organism>
<evidence type="ECO:0000259" key="7">
    <source>
        <dbReference type="PROSITE" id="PS50850"/>
    </source>
</evidence>
<dbReference type="AlphaFoldDB" id="A0AAI9FUE4"/>
<feature type="domain" description="Major facilitator superfamily (MFS) profile" evidence="7">
    <location>
        <begin position="4"/>
        <end position="382"/>
    </location>
</feature>
<keyword evidence="4 6" id="KW-1133">Transmembrane helix</keyword>
<evidence type="ECO:0000256" key="2">
    <source>
        <dbReference type="ARBA" id="ARBA00022475"/>
    </source>
</evidence>
<accession>A0AAI9FUE4</accession>
<feature type="transmembrane region" description="Helical" evidence="6">
    <location>
        <begin position="95"/>
        <end position="117"/>
    </location>
</feature>
<feature type="transmembrane region" description="Helical" evidence="6">
    <location>
        <begin position="160"/>
        <end position="179"/>
    </location>
</feature>
<feature type="transmembrane region" description="Helical" evidence="6">
    <location>
        <begin position="70"/>
        <end position="89"/>
    </location>
</feature>
<dbReference type="Pfam" id="PF07690">
    <property type="entry name" value="MFS_1"/>
    <property type="match status" value="1"/>
</dbReference>
<dbReference type="Gene3D" id="1.20.1720.10">
    <property type="entry name" value="Multidrug resistance protein D"/>
    <property type="match status" value="1"/>
</dbReference>
<dbReference type="InterPro" id="IPR020846">
    <property type="entry name" value="MFS_dom"/>
</dbReference>
<feature type="transmembrane region" description="Helical" evidence="6">
    <location>
        <begin position="345"/>
        <end position="367"/>
    </location>
</feature>
<dbReference type="Proteomes" id="UP001218208">
    <property type="component" value="Unassembled WGS sequence"/>
</dbReference>